<dbReference type="Proteomes" id="UP000199297">
    <property type="component" value="Unassembled WGS sequence"/>
</dbReference>
<keyword evidence="4" id="KW-1185">Reference proteome</keyword>
<dbReference type="OrthoDB" id="197257at2"/>
<feature type="compositionally biased region" description="Basic residues" evidence="1">
    <location>
        <begin position="457"/>
        <end position="477"/>
    </location>
</feature>
<proteinExistence type="predicted"/>
<sequence>MLNVTPIRSLNYVMLSSFLLVASTSLANDTSANQKVNLLTQTAEPVEASIYSAAELEQMLAPIALYPDVLLSHILIAATYPLEIIEAQRWLDTQQHLNSEQLAIAAEDRDWDPSVKALLPFADIVNKLSNNLPWMRNLGDAFLQNESQVLAHVQILRQQAARAGNLDKMDNVNVVREAQTIIIEPRQSHIIYVPYYDTRLVYGPWRWAHYPPVYWQQPIHYRTHYGPYYWHNPVQLSVGIFFGAMHWSNRHVVVYHHKSRYYKHHSKKKRATSYQAKRWQHNPRHRKGVAYRNAHIQKKYAAHGAKVQQHRALRAKQKHIKKAHLTHHQNVRTDKVQHSVAHLKTSQALKAKPHQVRKHQQHKQRPISNRVAVEKHKQAAHVKNNRPVNVQASKTQSTVQQQAIKYRTKPQAHYRKSPQAHGTQNMSKPRQLSQQKAHKAPYITRNKVDNKSASVKHTQRHKPSHARSKAHGVRQHN</sequence>
<feature type="compositionally biased region" description="Basic residues" evidence="1">
    <location>
        <begin position="406"/>
        <end position="418"/>
    </location>
</feature>
<dbReference type="EMBL" id="FOBI01000003">
    <property type="protein sequence ID" value="SEK83413.1"/>
    <property type="molecule type" value="Genomic_DNA"/>
</dbReference>
<evidence type="ECO:0000256" key="2">
    <source>
        <dbReference type="SAM" id="SignalP"/>
    </source>
</evidence>
<gene>
    <name evidence="3" type="ORF">SAMN05216262_10367</name>
</gene>
<evidence type="ECO:0000256" key="1">
    <source>
        <dbReference type="SAM" id="MobiDB-lite"/>
    </source>
</evidence>
<name>A0A1H7K955_9GAMM</name>
<dbReference type="AlphaFoldDB" id="A0A1H7K955"/>
<dbReference type="PANTHER" id="PTHR40269">
    <property type="entry name" value="OUTER MEMBRANE PROTEIN-RELATED"/>
    <property type="match status" value="1"/>
</dbReference>
<evidence type="ECO:0000313" key="4">
    <source>
        <dbReference type="Proteomes" id="UP000199297"/>
    </source>
</evidence>
<dbReference type="InterPro" id="IPR021728">
    <property type="entry name" value="DUF3300"/>
</dbReference>
<evidence type="ECO:0008006" key="5">
    <source>
        <dbReference type="Google" id="ProtNLM"/>
    </source>
</evidence>
<feature type="compositionally biased region" description="Basic residues" evidence="1">
    <location>
        <begin position="351"/>
        <end position="365"/>
    </location>
</feature>
<organism evidence="3 4">
    <name type="scientific">Colwellia chukchiensis</name>
    <dbReference type="NCBI Taxonomy" id="641665"/>
    <lineage>
        <taxon>Bacteria</taxon>
        <taxon>Pseudomonadati</taxon>
        <taxon>Pseudomonadota</taxon>
        <taxon>Gammaproteobacteria</taxon>
        <taxon>Alteromonadales</taxon>
        <taxon>Colwelliaceae</taxon>
        <taxon>Colwellia</taxon>
    </lineage>
</organism>
<feature type="signal peptide" evidence="2">
    <location>
        <begin position="1"/>
        <end position="27"/>
    </location>
</feature>
<accession>A0A1H7K955</accession>
<dbReference type="PANTHER" id="PTHR40269:SF1">
    <property type="entry name" value="OUTER MEMBRANE PROTEIN"/>
    <property type="match status" value="1"/>
</dbReference>
<keyword evidence="2" id="KW-0732">Signal</keyword>
<feature type="chain" id="PRO_5011634123" description="DUF3300 domain-containing protein" evidence="2">
    <location>
        <begin position="28"/>
        <end position="477"/>
    </location>
</feature>
<dbReference type="STRING" id="641665.GCA_002104455_02726"/>
<feature type="compositionally biased region" description="Polar residues" evidence="1">
    <location>
        <begin position="386"/>
        <end position="403"/>
    </location>
</feature>
<feature type="region of interest" description="Disordered" evidence="1">
    <location>
        <begin position="264"/>
        <end position="284"/>
    </location>
</feature>
<evidence type="ECO:0000313" key="3">
    <source>
        <dbReference type="EMBL" id="SEK83413.1"/>
    </source>
</evidence>
<feature type="compositionally biased region" description="Polar residues" evidence="1">
    <location>
        <begin position="420"/>
        <end position="435"/>
    </location>
</feature>
<protein>
    <recommendedName>
        <fullName evidence="5">DUF3300 domain-containing protein</fullName>
    </recommendedName>
</protein>
<feature type="region of interest" description="Disordered" evidence="1">
    <location>
        <begin position="349"/>
        <end position="477"/>
    </location>
</feature>
<reference evidence="4" key="1">
    <citation type="submission" date="2016-10" db="EMBL/GenBank/DDBJ databases">
        <authorList>
            <person name="Varghese N."/>
            <person name="Submissions S."/>
        </authorList>
    </citation>
    <scope>NUCLEOTIDE SEQUENCE [LARGE SCALE GENOMIC DNA]</scope>
    <source>
        <strain evidence="4">CGMCC 1.9127</strain>
    </source>
</reference>
<dbReference type="RefSeq" id="WP_158088327.1">
    <property type="nucleotide sequence ID" value="NZ_FOBI01000003.1"/>
</dbReference>
<dbReference type="Pfam" id="PF11737">
    <property type="entry name" value="DUF3300"/>
    <property type="match status" value="1"/>
</dbReference>